<dbReference type="GeneID" id="301142843"/>
<keyword evidence="3" id="KW-1185">Reference proteome</keyword>
<gene>
    <name evidence="2" type="ORF">P9271_04175</name>
</gene>
<dbReference type="EMBL" id="JARTFS010000004">
    <property type="protein sequence ID" value="MED4400528.1"/>
    <property type="molecule type" value="Genomic_DNA"/>
</dbReference>
<name>A0ABU6NV89_9BACI</name>
<evidence type="ECO:0000313" key="3">
    <source>
        <dbReference type="Proteomes" id="UP001342826"/>
    </source>
</evidence>
<proteinExistence type="inferred from homology"/>
<reference evidence="2 3" key="1">
    <citation type="submission" date="2023-03" db="EMBL/GenBank/DDBJ databases">
        <title>Bacillus Genome Sequencing.</title>
        <authorList>
            <person name="Dunlap C."/>
        </authorList>
    </citation>
    <scope>NUCLEOTIDE SEQUENCE [LARGE SCALE GENOMIC DNA]</scope>
    <source>
        <strain evidence="2 3">NRS-1717</strain>
    </source>
</reference>
<comment type="similarity">
    <text evidence="1">Belongs to the UPF0751 family.</text>
</comment>
<dbReference type="InterPro" id="IPR016772">
    <property type="entry name" value="UCP020408"/>
</dbReference>
<dbReference type="RefSeq" id="WP_066234505.1">
    <property type="nucleotide sequence ID" value="NZ_JARSOS010000031.1"/>
</dbReference>
<dbReference type="Pfam" id="PF10087">
    <property type="entry name" value="DUF2325"/>
    <property type="match status" value="1"/>
</dbReference>
<accession>A0ABU6NV89</accession>
<dbReference type="PIRSF" id="PIRSF020408">
    <property type="entry name" value="UCP020408"/>
    <property type="match status" value="1"/>
</dbReference>
<organism evidence="2 3">
    <name type="scientific">Metabacillus fastidiosus</name>
    <dbReference type="NCBI Taxonomy" id="1458"/>
    <lineage>
        <taxon>Bacteria</taxon>
        <taxon>Bacillati</taxon>
        <taxon>Bacillota</taxon>
        <taxon>Bacilli</taxon>
        <taxon>Bacillales</taxon>
        <taxon>Bacillaceae</taxon>
        <taxon>Metabacillus</taxon>
    </lineage>
</organism>
<evidence type="ECO:0000256" key="1">
    <source>
        <dbReference type="ARBA" id="ARBA00007189"/>
    </source>
</evidence>
<sequence length="93" mass="10296">MGSLLVVGADHLGVITNKLLSVGFDEILHISGRKVQMVKKEIPGNISFILVLTDYVNHNLSTVIKQKAKSQSIPVFYAKRSWSSIYQVIKNAV</sequence>
<comment type="caution">
    <text evidence="2">The sequence shown here is derived from an EMBL/GenBank/DDBJ whole genome shotgun (WGS) entry which is preliminary data.</text>
</comment>
<protein>
    <submittedName>
        <fullName evidence="2">DUF2325 domain-containing protein</fullName>
    </submittedName>
</protein>
<dbReference type="Proteomes" id="UP001342826">
    <property type="component" value="Unassembled WGS sequence"/>
</dbReference>
<evidence type="ECO:0000313" key="2">
    <source>
        <dbReference type="EMBL" id="MED4400528.1"/>
    </source>
</evidence>